<evidence type="ECO:0000313" key="3">
    <source>
        <dbReference type="EMBL" id="SFQ95080.1"/>
    </source>
</evidence>
<gene>
    <name evidence="3" type="ORF">SAMN05660706_101124</name>
</gene>
<dbReference type="AlphaFoldDB" id="A0A1I6CPH2"/>
<dbReference type="PANTHER" id="PTHR30272:SF1">
    <property type="entry name" value="3-HYDROXYACYL-[ACYL-CARRIER-PROTEIN] DEHYDRATASE"/>
    <property type="match status" value="1"/>
</dbReference>
<dbReference type="Pfam" id="PF07977">
    <property type="entry name" value="FabA"/>
    <property type="match status" value="1"/>
</dbReference>
<dbReference type="RefSeq" id="WP_092481522.1">
    <property type="nucleotide sequence ID" value="NZ_FOYM01000001.1"/>
</dbReference>
<proteinExistence type="inferred from homology"/>
<evidence type="ECO:0000256" key="2">
    <source>
        <dbReference type="ARBA" id="ARBA00023239"/>
    </source>
</evidence>
<dbReference type="NCBIfam" id="NF000582">
    <property type="entry name" value="PRK00006.1"/>
    <property type="match status" value="1"/>
</dbReference>
<dbReference type="InterPro" id="IPR029069">
    <property type="entry name" value="HotDog_dom_sf"/>
</dbReference>
<dbReference type="InterPro" id="IPR013114">
    <property type="entry name" value="FabA_FabZ"/>
</dbReference>
<dbReference type="EMBL" id="FOYM01000001">
    <property type="protein sequence ID" value="SFQ95080.1"/>
    <property type="molecule type" value="Genomic_DNA"/>
</dbReference>
<keyword evidence="2" id="KW-0456">Lyase</keyword>
<evidence type="ECO:0000313" key="4">
    <source>
        <dbReference type="Proteomes" id="UP000199584"/>
    </source>
</evidence>
<comment type="similarity">
    <text evidence="1">Belongs to the thioester dehydratase family. FabZ subfamily.</text>
</comment>
<dbReference type="CDD" id="cd01288">
    <property type="entry name" value="FabZ"/>
    <property type="match status" value="1"/>
</dbReference>
<protein>
    <submittedName>
        <fullName evidence="3">3-hydroxyacyl-[acyl-carrier-protein] dehydratase</fullName>
    </submittedName>
</protein>
<evidence type="ECO:0000256" key="1">
    <source>
        <dbReference type="ARBA" id="ARBA00009174"/>
    </source>
</evidence>
<reference evidence="4" key="1">
    <citation type="submission" date="2016-10" db="EMBL/GenBank/DDBJ databases">
        <authorList>
            <person name="Varghese N."/>
            <person name="Submissions S."/>
        </authorList>
    </citation>
    <scope>NUCLEOTIDE SEQUENCE [LARGE SCALE GENOMIC DNA]</scope>
    <source>
        <strain evidence="4">DSM 3669</strain>
    </source>
</reference>
<dbReference type="STRING" id="39060.SAMN05660706_101124"/>
<accession>A0A1I6CPH2</accession>
<dbReference type="Gene3D" id="3.10.129.10">
    <property type="entry name" value="Hotdog Thioesterase"/>
    <property type="match status" value="1"/>
</dbReference>
<keyword evidence="4" id="KW-1185">Reference proteome</keyword>
<sequence length="139" mass="15151">MNISEIEAIIPHRHPFLLIDSITELVPGKWAVGQKKVTMDYIFLQAGPGGKHVLPPVLVLEAMAQVGAVAVLSCPQYRNKITLLAGINGARFFRDVLPGDELRLEAEITRLKGKVGRRNCRALVGDTVVAKADILFALV</sequence>
<dbReference type="GO" id="GO:0016829">
    <property type="term" value="F:lyase activity"/>
    <property type="evidence" value="ECO:0007669"/>
    <property type="project" value="UniProtKB-KW"/>
</dbReference>
<organism evidence="3 4">
    <name type="scientific">Desulfoscipio geothermicus DSM 3669</name>
    <dbReference type="NCBI Taxonomy" id="1121426"/>
    <lineage>
        <taxon>Bacteria</taxon>
        <taxon>Bacillati</taxon>
        <taxon>Bacillota</taxon>
        <taxon>Clostridia</taxon>
        <taxon>Eubacteriales</taxon>
        <taxon>Desulfallaceae</taxon>
        <taxon>Desulfoscipio</taxon>
    </lineage>
</organism>
<dbReference type="Proteomes" id="UP000199584">
    <property type="component" value="Unassembled WGS sequence"/>
</dbReference>
<dbReference type="PANTHER" id="PTHR30272">
    <property type="entry name" value="3-HYDROXYACYL-[ACYL-CARRIER-PROTEIN] DEHYDRATASE"/>
    <property type="match status" value="1"/>
</dbReference>
<dbReference type="SUPFAM" id="SSF54637">
    <property type="entry name" value="Thioesterase/thiol ester dehydrase-isomerase"/>
    <property type="match status" value="1"/>
</dbReference>
<dbReference type="OrthoDB" id="9772788at2"/>
<name>A0A1I6CPH2_9FIRM</name>